<keyword evidence="2" id="KW-0547">Nucleotide-binding</keyword>
<name>A0A0R1JGB4_9LACO</name>
<dbReference type="InterPro" id="IPR008334">
    <property type="entry name" value="5'-Nucleotdase_C"/>
</dbReference>
<keyword evidence="2" id="KW-0378">Hydrolase</keyword>
<dbReference type="Pfam" id="PF02872">
    <property type="entry name" value="5_nucleotid_C"/>
    <property type="match status" value="1"/>
</dbReference>
<evidence type="ECO:0000313" key="5">
    <source>
        <dbReference type="EMBL" id="KRK70310.1"/>
    </source>
</evidence>
<dbReference type="SUPFAM" id="SSF55816">
    <property type="entry name" value="5'-nucleotidase (syn. UDP-sugar hydrolase), C-terminal domain"/>
    <property type="match status" value="1"/>
</dbReference>
<gene>
    <name evidence="5" type="ORF">FD02_GL000373</name>
</gene>
<dbReference type="EMBL" id="AZDJ01000032">
    <property type="protein sequence ID" value="KRK70310.1"/>
    <property type="molecule type" value="Genomic_DNA"/>
</dbReference>
<dbReference type="GO" id="GO:0030288">
    <property type="term" value="C:outer membrane-bounded periplasmic space"/>
    <property type="evidence" value="ECO:0007669"/>
    <property type="project" value="TreeGrafter"/>
</dbReference>
<proteinExistence type="inferred from homology"/>
<sequence>MTIIHTNDLHSHFEHWPKLSRYIATTRAAALARGEGVLVVDDGDAMDRVHPLSEATDGQANVDLFNAAGYDAATIGNNEGIGNPHDTLAHLYDHATFPVALANLFEADGTRPVFAKPVVYRTVAGIRVAIIGFTAPYFDSYRPNGWSVRPVADILPGLLADIRGSYDVLVVLSHLGLPTDRYLATHYPQLDVIIGGHTHHLLPTGETDQHTLLAAAGKYGEHVGVVTVDVAAHAVTAMRAATVAVADLPEEAEDAATIAGYQARGTALLAAEPVADLPQALTIDNDGPSPLLTAGLAAIAAGGHTDLAALNAGLFLGDLPAGVVTKADLHRVLPHPMHLMVTTLPGTELWRLVMEMEKNKGFLRHFHFTGMSFRGKQFGWLDYRGLTVANNRDVYVDGEPLVPNRLYRLTSLDHYLFLPFFPTLEIVGDNELLFPDFLRTVVGRWLAAQYPLK</sequence>
<dbReference type="PROSITE" id="PS00785">
    <property type="entry name" value="5_NUCLEOTIDASE_1"/>
    <property type="match status" value="1"/>
</dbReference>
<dbReference type="GO" id="GO:0008253">
    <property type="term" value="F:5'-nucleotidase activity"/>
    <property type="evidence" value="ECO:0007669"/>
    <property type="project" value="TreeGrafter"/>
</dbReference>
<evidence type="ECO:0000313" key="6">
    <source>
        <dbReference type="Proteomes" id="UP000051804"/>
    </source>
</evidence>
<comment type="similarity">
    <text evidence="2">Belongs to the 5'-nucleotidase family.</text>
</comment>
<dbReference type="GO" id="GO:0046872">
    <property type="term" value="F:metal ion binding"/>
    <property type="evidence" value="ECO:0007669"/>
    <property type="project" value="InterPro"/>
</dbReference>
<dbReference type="GO" id="GO:0000166">
    <property type="term" value="F:nucleotide binding"/>
    <property type="evidence" value="ECO:0007669"/>
    <property type="project" value="UniProtKB-KW"/>
</dbReference>
<feature type="domain" description="5'-Nucleotidase C-terminal" evidence="4">
    <location>
        <begin position="290"/>
        <end position="414"/>
    </location>
</feature>
<comment type="caution">
    <text evidence="5">The sequence shown here is derived from an EMBL/GenBank/DDBJ whole genome shotgun (WGS) entry which is preliminary data.</text>
</comment>
<dbReference type="AlphaFoldDB" id="A0A0R1JGB4"/>
<evidence type="ECO:0000256" key="1">
    <source>
        <dbReference type="ARBA" id="ARBA00022729"/>
    </source>
</evidence>
<accession>A0A0R1JGB4</accession>
<dbReference type="Gene3D" id="3.60.21.10">
    <property type="match status" value="1"/>
</dbReference>
<dbReference type="STRING" id="1291734.FD02_GL000373"/>
<keyword evidence="6" id="KW-1185">Reference proteome</keyword>
<dbReference type="PRINTS" id="PR01607">
    <property type="entry name" value="APYRASEFAMLY"/>
</dbReference>
<dbReference type="CDD" id="cd00845">
    <property type="entry name" value="MPP_UshA_N_like"/>
    <property type="match status" value="1"/>
</dbReference>
<dbReference type="PIRSF" id="PIRSF036361">
    <property type="entry name" value="YunD"/>
    <property type="match status" value="1"/>
</dbReference>
<keyword evidence="1" id="KW-0732">Signal</keyword>
<dbReference type="InterPro" id="IPR006179">
    <property type="entry name" value="5_nucleotidase/apyrase"/>
</dbReference>
<reference evidence="5 6" key="1">
    <citation type="journal article" date="2015" name="Genome Announc.">
        <title>Expanding the biotechnology potential of lactobacilli through comparative genomics of 213 strains and associated genera.</title>
        <authorList>
            <person name="Sun Z."/>
            <person name="Harris H.M."/>
            <person name="McCann A."/>
            <person name="Guo C."/>
            <person name="Argimon S."/>
            <person name="Zhang W."/>
            <person name="Yang X."/>
            <person name="Jeffery I.B."/>
            <person name="Cooney J.C."/>
            <person name="Kagawa T.F."/>
            <person name="Liu W."/>
            <person name="Song Y."/>
            <person name="Salvetti E."/>
            <person name="Wrobel A."/>
            <person name="Rasinkangas P."/>
            <person name="Parkhill J."/>
            <person name="Rea M.C."/>
            <person name="O'Sullivan O."/>
            <person name="Ritari J."/>
            <person name="Douillard F.P."/>
            <person name="Paul Ross R."/>
            <person name="Yang R."/>
            <person name="Briner A.E."/>
            <person name="Felis G.E."/>
            <person name="de Vos W.M."/>
            <person name="Barrangou R."/>
            <person name="Klaenhammer T.R."/>
            <person name="Caufield P.W."/>
            <person name="Cui Y."/>
            <person name="Zhang H."/>
            <person name="O'Toole P.W."/>
        </authorList>
    </citation>
    <scope>NUCLEOTIDE SEQUENCE [LARGE SCALE GENOMIC DNA]</scope>
    <source>
        <strain evidence="5 6">JCM 17158</strain>
    </source>
</reference>
<dbReference type="GO" id="GO:0008768">
    <property type="term" value="F:UDP-sugar diphosphatase activity"/>
    <property type="evidence" value="ECO:0007669"/>
    <property type="project" value="TreeGrafter"/>
</dbReference>
<dbReference type="Proteomes" id="UP000051804">
    <property type="component" value="Unassembled WGS sequence"/>
</dbReference>
<dbReference type="PANTHER" id="PTHR11575">
    <property type="entry name" value="5'-NUCLEOTIDASE-RELATED"/>
    <property type="match status" value="1"/>
</dbReference>
<dbReference type="InterPro" id="IPR004843">
    <property type="entry name" value="Calcineurin-like_PHP"/>
</dbReference>
<dbReference type="InterPro" id="IPR006146">
    <property type="entry name" value="5'-Nucleotdase_CS"/>
</dbReference>
<dbReference type="InterPro" id="IPR029052">
    <property type="entry name" value="Metallo-depent_PP-like"/>
</dbReference>
<evidence type="ECO:0000259" key="4">
    <source>
        <dbReference type="Pfam" id="PF02872"/>
    </source>
</evidence>
<organism evidence="5 6">
    <name type="scientific">Lacticaseibacillus nasuensis JCM 17158</name>
    <dbReference type="NCBI Taxonomy" id="1291734"/>
    <lineage>
        <taxon>Bacteria</taxon>
        <taxon>Bacillati</taxon>
        <taxon>Bacillota</taxon>
        <taxon>Bacilli</taxon>
        <taxon>Lactobacillales</taxon>
        <taxon>Lactobacillaceae</taxon>
        <taxon>Lacticaseibacillus</taxon>
    </lineage>
</organism>
<dbReference type="SUPFAM" id="SSF56300">
    <property type="entry name" value="Metallo-dependent phosphatases"/>
    <property type="match status" value="1"/>
</dbReference>
<dbReference type="PATRIC" id="fig|1291734.4.peg.387"/>
<evidence type="ECO:0000256" key="2">
    <source>
        <dbReference type="RuleBase" id="RU362119"/>
    </source>
</evidence>
<dbReference type="GO" id="GO:0009166">
    <property type="term" value="P:nucleotide catabolic process"/>
    <property type="evidence" value="ECO:0007669"/>
    <property type="project" value="InterPro"/>
</dbReference>
<dbReference type="PANTHER" id="PTHR11575:SF23">
    <property type="entry name" value="5-NUCLEOTIDASE FAMILY PROTEIN"/>
    <property type="match status" value="1"/>
</dbReference>
<dbReference type="Pfam" id="PF00149">
    <property type="entry name" value="Metallophos"/>
    <property type="match status" value="1"/>
</dbReference>
<feature type="domain" description="Calcineurin-like phosphoesterase" evidence="3">
    <location>
        <begin position="1"/>
        <end position="200"/>
    </location>
</feature>
<evidence type="ECO:0000259" key="3">
    <source>
        <dbReference type="Pfam" id="PF00149"/>
    </source>
</evidence>
<protein>
    <submittedName>
        <fullName evidence="5">5-nucleotidase</fullName>
    </submittedName>
</protein>
<dbReference type="InterPro" id="IPR036907">
    <property type="entry name" value="5'-Nucleotdase_C_sf"/>
</dbReference>
<dbReference type="InterPro" id="IPR011240">
    <property type="entry name" value="Pesterase_YunD"/>
</dbReference>
<dbReference type="Gene3D" id="3.90.780.10">
    <property type="entry name" value="5'-Nucleotidase, C-terminal domain"/>
    <property type="match status" value="1"/>
</dbReference>